<keyword evidence="3" id="KW-1185">Reference proteome</keyword>
<evidence type="ECO:0000313" key="3">
    <source>
        <dbReference type="Proteomes" id="UP000286746"/>
    </source>
</evidence>
<evidence type="ECO:0000313" key="2">
    <source>
        <dbReference type="EMBL" id="GCD41246.1"/>
    </source>
</evidence>
<gene>
    <name evidence="2" type="ORF">GKJPGBOP_00899</name>
</gene>
<dbReference type="EMBL" id="BHZD01000001">
    <property type="protein sequence ID" value="GCD41246.1"/>
    <property type="molecule type" value="Genomic_DNA"/>
</dbReference>
<reference evidence="2 3" key="1">
    <citation type="submission" date="2018-11" db="EMBL/GenBank/DDBJ databases">
        <title>Whole genome sequence of Streptomyces paromomycinus NBRC 15454(T).</title>
        <authorList>
            <person name="Komaki H."/>
            <person name="Tamura T."/>
        </authorList>
    </citation>
    <scope>NUCLEOTIDE SEQUENCE [LARGE SCALE GENOMIC DNA]</scope>
    <source>
        <strain evidence="2 3">NBRC 15454</strain>
    </source>
</reference>
<comment type="caution">
    <text evidence="2">The sequence shown here is derived from an EMBL/GenBank/DDBJ whole genome shotgun (WGS) entry which is preliminary data.</text>
</comment>
<dbReference type="AlphaFoldDB" id="A0A401VW18"/>
<organism evidence="2 3">
    <name type="scientific">Streptomyces paromomycinus</name>
    <name type="common">Streptomyces rimosus subsp. paromomycinus</name>
    <dbReference type="NCBI Taxonomy" id="92743"/>
    <lineage>
        <taxon>Bacteria</taxon>
        <taxon>Bacillati</taxon>
        <taxon>Actinomycetota</taxon>
        <taxon>Actinomycetes</taxon>
        <taxon>Kitasatosporales</taxon>
        <taxon>Streptomycetaceae</taxon>
        <taxon>Streptomyces</taxon>
    </lineage>
</organism>
<proteinExistence type="predicted"/>
<sequence length="135" mass="14066">MGLRAPDRLADATGLALGPVLVLPDTDADTYAYADADQAAHRHSYAVPHAHADFPHAHTVPSAVQPPHTLPLPVAPAAPVTCSFRSRADARTVPFRTRRIRGSPGAAGRPAHVAGSHTDHDAVGGAAPHVRPVRP</sequence>
<dbReference type="Proteomes" id="UP000286746">
    <property type="component" value="Unassembled WGS sequence"/>
</dbReference>
<accession>A0A401VW18</accession>
<protein>
    <submittedName>
        <fullName evidence="2">Uncharacterized protein</fullName>
    </submittedName>
</protein>
<feature type="region of interest" description="Disordered" evidence="1">
    <location>
        <begin position="96"/>
        <end position="135"/>
    </location>
</feature>
<evidence type="ECO:0000256" key="1">
    <source>
        <dbReference type="SAM" id="MobiDB-lite"/>
    </source>
</evidence>
<name>A0A401VW18_STREY</name>